<name>A0ABP4J2A2_9PSEU</name>
<comment type="caution">
    <text evidence="1">The sequence shown here is derived from an EMBL/GenBank/DDBJ whole genome shotgun (WGS) entry which is preliminary data.</text>
</comment>
<evidence type="ECO:0000313" key="1">
    <source>
        <dbReference type="EMBL" id="GAA1402064.1"/>
    </source>
</evidence>
<proteinExistence type="predicted"/>
<gene>
    <name evidence="1" type="ORF">GCM10009613_61400</name>
</gene>
<sequence length="233" mass="23406">MATLETRLQELAQTMGTGDKALRVLLNGNAADLAALATTDKTSLVNALNEIYALIATAAGIDDASTSTSTTWSSTKTRSEIDTARAGAVADAIDDGAPSSSTAWSSSKTAAEIDTAVSGVIDDGATTATDSTLSAATILAAVAAAKAEAKSELIGGAGAEYDTLVEIQNLLQGNDTALGAINAALAARVRFDQAQSLTGTQQNTARSNIGAVAAADIGNPDRDLVAIYTAALQ</sequence>
<keyword evidence="2" id="KW-1185">Reference proteome</keyword>
<protein>
    <submittedName>
        <fullName evidence="1">Uncharacterized protein</fullName>
    </submittedName>
</protein>
<dbReference type="EMBL" id="BAAAJK010000053">
    <property type="protein sequence ID" value="GAA1402064.1"/>
    <property type="molecule type" value="Genomic_DNA"/>
</dbReference>
<dbReference type="RefSeq" id="WP_344029455.1">
    <property type="nucleotide sequence ID" value="NZ_BAAAJK010000053.1"/>
</dbReference>
<evidence type="ECO:0000313" key="2">
    <source>
        <dbReference type="Proteomes" id="UP001501414"/>
    </source>
</evidence>
<accession>A0ABP4J2A2</accession>
<organism evidence="1 2">
    <name type="scientific">Pseudonocardia kongjuensis</name>
    <dbReference type="NCBI Taxonomy" id="102227"/>
    <lineage>
        <taxon>Bacteria</taxon>
        <taxon>Bacillati</taxon>
        <taxon>Actinomycetota</taxon>
        <taxon>Actinomycetes</taxon>
        <taxon>Pseudonocardiales</taxon>
        <taxon>Pseudonocardiaceae</taxon>
        <taxon>Pseudonocardia</taxon>
    </lineage>
</organism>
<dbReference type="Proteomes" id="UP001501414">
    <property type="component" value="Unassembled WGS sequence"/>
</dbReference>
<reference evidence="2" key="1">
    <citation type="journal article" date="2019" name="Int. J. Syst. Evol. Microbiol.">
        <title>The Global Catalogue of Microorganisms (GCM) 10K type strain sequencing project: providing services to taxonomists for standard genome sequencing and annotation.</title>
        <authorList>
            <consortium name="The Broad Institute Genomics Platform"/>
            <consortium name="The Broad Institute Genome Sequencing Center for Infectious Disease"/>
            <person name="Wu L."/>
            <person name="Ma J."/>
        </authorList>
    </citation>
    <scope>NUCLEOTIDE SEQUENCE [LARGE SCALE GENOMIC DNA]</scope>
    <source>
        <strain evidence="2">JCM 11896</strain>
    </source>
</reference>